<feature type="short sequence motif" description="'KMSKS' region" evidence="10">
    <location>
        <begin position="591"/>
        <end position="595"/>
    </location>
</feature>
<evidence type="ECO:0000256" key="9">
    <source>
        <dbReference type="ARBA" id="ARBA00048359"/>
    </source>
</evidence>
<dbReference type="EMBL" id="CP137642">
    <property type="protein sequence ID" value="WOX58408.1"/>
    <property type="molecule type" value="Genomic_DNA"/>
</dbReference>
<keyword evidence="7 10" id="KW-0648">Protein biosynthesis</keyword>
<keyword evidence="8 10" id="KW-0030">Aminoacyl-tRNA synthetase</keyword>
<dbReference type="Pfam" id="PF08264">
    <property type="entry name" value="Anticodon_1"/>
    <property type="match status" value="1"/>
</dbReference>
<dbReference type="GeneID" id="85732291"/>
<dbReference type="InterPro" id="IPR023586">
    <property type="entry name" value="Ile-tRNA-ligase_type2"/>
</dbReference>
<evidence type="ECO:0000256" key="8">
    <source>
        <dbReference type="ARBA" id="ARBA00023146"/>
    </source>
</evidence>
<evidence type="ECO:0000256" key="4">
    <source>
        <dbReference type="ARBA" id="ARBA00022741"/>
    </source>
</evidence>
<evidence type="ECO:0000256" key="2">
    <source>
        <dbReference type="ARBA" id="ARBA00022598"/>
    </source>
</evidence>
<evidence type="ECO:0000259" key="11">
    <source>
        <dbReference type="Pfam" id="PF00133"/>
    </source>
</evidence>
<dbReference type="HAMAP" id="MF_02003">
    <property type="entry name" value="Ile_tRNA_synth_type2"/>
    <property type="match status" value="1"/>
</dbReference>
<protein>
    <recommendedName>
        <fullName evidence="10">Isoleucine--tRNA ligase</fullName>
        <ecNumber evidence="10">6.1.1.5</ecNumber>
    </recommendedName>
    <alternativeName>
        <fullName evidence="10">Isoleucyl-tRNA synthetase</fullName>
        <shortName evidence="10">IleRS</shortName>
    </alternativeName>
</protein>
<keyword evidence="4 10" id="KW-0547">Nucleotide-binding</keyword>
<dbReference type="SUPFAM" id="SSF47323">
    <property type="entry name" value="Anticodon-binding domain of a subclass of class I aminoacyl-tRNA synthetases"/>
    <property type="match status" value="1"/>
</dbReference>
<feature type="domain" description="Methionyl/Valyl/Leucyl/Isoleucyl-tRNA synthetase anticodon-binding" evidence="12">
    <location>
        <begin position="688"/>
        <end position="835"/>
    </location>
</feature>
<dbReference type="InterPro" id="IPR014729">
    <property type="entry name" value="Rossmann-like_a/b/a_fold"/>
</dbReference>
<dbReference type="InterPro" id="IPR002300">
    <property type="entry name" value="aa-tRNA-synth_Ia"/>
</dbReference>
<dbReference type="GO" id="GO:0005524">
    <property type="term" value="F:ATP binding"/>
    <property type="evidence" value="ECO:0007669"/>
    <property type="project" value="UniProtKB-UniRule"/>
</dbReference>
<dbReference type="SUPFAM" id="SSF50677">
    <property type="entry name" value="ValRS/IleRS/LeuRS editing domain"/>
    <property type="match status" value="1"/>
</dbReference>
<evidence type="ECO:0000259" key="12">
    <source>
        <dbReference type="Pfam" id="PF08264"/>
    </source>
</evidence>
<dbReference type="InterPro" id="IPR002301">
    <property type="entry name" value="Ile-tRNA-ligase"/>
</dbReference>
<evidence type="ECO:0000313" key="13">
    <source>
        <dbReference type="EMBL" id="WOX58408.1"/>
    </source>
</evidence>
<evidence type="ECO:0000256" key="6">
    <source>
        <dbReference type="ARBA" id="ARBA00022840"/>
    </source>
</evidence>
<dbReference type="Pfam" id="PF00133">
    <property type="entry name" value="tRNA-synt_1"/>
    <property type="match status" value="1"/>
</dbReference>
<dbReference type="Pfam" id="PF19302">
    <property type="entry name" value="DUF5915"/>
    <property type="match status" value="1"/>
</dbReference>
<dbReference type="CDD" id="cd07961">
    <property type="entry name" value="Anticodon_Ia_Ile_ABEc"/>
    <property type="match status" value="1"/>
</dbReference>
<dbReference type="GO" id="GO:0000049">
    <property type="term" value="F:tRNA binding"/>
    <property type="evidence" value="ECO:0007669"/>
    <property type="project" value="InterPro"/>
</dbReference>
<dbReference type="PANTHER" id="PTHR42780:SF1">
    <property type="entry name" value="ISOLEUCINE--TRNA LIGASE, CYTOPLASMIC"/>
    <property type="match status" value="1"/>
</dbReference>
<comment type="subunit">
    <text evidence="10">Monomer.</text>
</comment>
<dbReference type="Proteomes" id="UP001305652">
    <property type="component" value="Chromosome"/>
</dbReference>
<feature type="domain" description="Aminoacyl-tRNA synthetase class Ia" evidence="11">
    <location>
        <begin position="18"/>
        <end position="623"/>
    </location>
</feature>
<evidence type="ECO:0000313" key="14">
    <source>
        <dbReference type="Proteomes" id="UP001305652"/>
    </source>
</evidence>
<comment type="similarity">
    <text evidence="10">Belongs to the class-I aminoacyl-tRNA synthetase family. IleS type 2 subfamily.</text>
</comment>
<dbReference type="NCBIfam" id="TIGR00392">
    <property type="entry name" value="ileS"/>
    <property type="match status" value="1"/>
</dbReference>
<comment type="domain">
    <text evidence="10">IleRS has two distinct active sites: one for aminoacylation and one for editing. The misactivated valine is translocated from the active site to the editing site, which sterically excludes the correctly activated isoleucine. The single editing site contains two valyl binding pockets, one specific for each substrate (Val-AMP or Val-tRNA(Ile)).</text>
</comment>
<sequence>MREVTGSYNPQEIEAGVQDYWRRENIYSRVQEMRKDGDAFFFVDGPPYTTGNIHLGTAWNKIIKDAILRYHRMQGRKIIERAGYDMHGLPIEVKVEHHLGFTSKKDIEDYGIAEFIEQCRTFAVTHMEVMSDQFRRLGVWLDFDNPYQTIKEEYIESAWWTIQRAEERGLLERGHRVVNWCPRCETAIADSEVEYWDETDPSIFVKFPIAGRDKEYLVIWTTTPWTLPANVAVAVNPAFTYARVAAKKDGTEEILWIADELVESVLKLGRYQDYSVLERHSGTELVGTEYTSPLARDIPRQAEIQHRVVAADFVELENTGLVHIAPGHGWDDYLIGIQEGLEVFCPVDAGGCFTPEAGIFADMYVRDANDIVIEALGTSLLTRRSITHRYGHCWRCKTPIIYRATAQWFLKATEIRDTMLQEIARVKWYPAWAGSARFHDFVKESRDWCISRQRYWGIPIPVWQCDRCGDYTVIGTIAELEERSGERVPDPHRPYVDDVTIPCRCGGEMHRVADIFDVWFDSAVASWATLGFPRQREGFERYWPADFITEGQDQTRGWFYSQLGASTVAFGRAPYRSVLMHGFALDAEGRKMSKSFGNVVTPEEVMNQFGVDVLRFYVLWANAPWDDLKFNWDGVKTIHRTLNILWNVYRFPLPYMILDSFSPAFTDGGGRWDGAFVRTHISDMPDEDRWILSRINSLIRTTSAEMQDYNLHKVTRALANFILEDLSRWYVQVVRPRMWLEEDSPEKLYAYETFYYVLRRLIALLAPFVPHITEEMYGNLRLEGDPESVHMLDWPVADEHLIDQGLESSMEVIRSFDDAVATARQAGRRKLRWPVAETVVVAENEAVKAAMEELNELARIRANSRSVRVITGAWDRIRWKAEPVMRAIGPEFGKMAPRVKALIEQADGTALKTAIERDGKARLDGYEIEARHVTFSESLPEGVFAAPMKDATVYVDITLTPDLEAEGYAREVIRRIQEMRRQLNLNVDDYIVAAVDVANERVASLIGEEKWKKEIAGEVRASDLVIRRTDGDRPGEESYTLDKTWDVEGVQMRIGISRADE</sequence>
<feature type="binding site" evidence="10">
    <location>
        <position position="594"/>
    </location>
    <ligand>
        <name>ATP</name>
        <dbReference type="ChEBI" id="CHEBI:30616"/>
    </ligand>
</feature>
<keyword evidence="2 10" id="KW-0436">Ligase</keyword>
<dbReference type="AlphaFoldDB" id="A0AAX4FWS9"/>
<keyword evidence="1 10" id="KW-0963">Cytoplasm</keyword>
<dbReference type="Gene3D" id="3.40.50.620">
    <property type="entry name" value="HUPs"/>
    <property type="match status" value="2"/>
</dbReference>
<keyword evidence="3 10" id="KW-0479">Metal-binding</keyword>
<dbReference type="InterPro" id="IPR033709">
    <property type="entry name" value="Anticodon_Ile_ABEc"/>
</dbReference>
<evidence type="ECO:0000256" key="10">
    <source>
        <dbReference type="HAMAP-Rule" id="MF_02003"/>
    </source>
</evidence>
<dbReference type="PRINTS" id="PR00984">
    <property type="entry name" value="TRNASYNTHILE"/>
</dbReference>
<dbReference type="CDD" id="cd00818">
    <property type="entry name" value="IleRS_core"/>
    <property type="match status" value="1"/>
</dbReference>
<dbReference type="KEGG" id="mrc:R6Y96_04000"/>
<organism evidence="13 14">
    <name type="scientific">Methanoculleus receptaculi</name>
    <dbReference type="NCBI Taxonomy" id="394967"/>
    <lineage>
        <taxon>Archaea</taxon>
        <taxon>Methanobacteriati</taxon>
        <taxon>Methanobacteriota</taxon>
        <taxon>Stenosarchaea group</taxon>
        <taxon>Methanomicrobia</taxon>
        <taxon>Methanomicrobiales</taxon>
        <taxon>Methanomicrobiaceae</taxon>
        <taxon>Methanoculleus</taxon>
    </lineage>
</organism>
<evidence type="ECO:0000256" key="5">
    <source>
        <dbReference type="ARBA" id="ARBA00022833"/>
    </source>
</evidence>
<keyword evidence="14" id="KW-1185">Reference proteome</keyword>
<dbReference type="GO" id="GO:0002161">
    <property type="term" value="F:aminoacyl-tRNA deacylase activity"/>
    <property type="evidence" value="ECO:0007669"/>
    <property type="project" value="InterPro"/>
</dbReference>
<dbReference type="GO" id="GO:0004822">
    <property type="term" value="F:isoleucine-tRNA ligase activity"/>
    <property type="evidence" value="ECO:0007669"/>
    <property type="project" value="UniProtKB-UniRule"/>
</dbReference>
<dbReference type="PANTHER" id="PTHR42780">
    <property type="entry name" value="SOLEUCYL-TRNA SYNTHETASE"/>
    <property type="match status" value="1"/>
</dbReference>
<dbReference type="InterPro" id="IPR001412">
    <property type="entry name" value="aa-tRNA-synth_I_CS"/>
</dbReference>
<evidence type="ECO:0000256" key="7">
    <source>
        <dbReference type="ARBA" id="ARBA00022917"/>
    </source>
</evidence>
<reference evidence="13 14" key="1">
    <citation type="submission" date="2023-10" db="EMBL/GenBank/DDBJ databases">
        <title>The complete genome sequence of Methanoculleus receptaculi DSM 18860.</title>
        <authorList>
            <person name="Lai S.-J."/>
            <person name="You Y.-T."/>
            <person name="Chen S.-C."/>
        </authorList>
    </citation>
    <scope>NUCLEOTIDE SEQUENCE [LARGE SCALE GENOMIC DNA]</scope>
    <source>
        <strain evidence="13 14">DSM 18860</strain>
    </source>
</reference>
<comment type="catalytic activity">
    <reaction evidence="9 10">
        <text>tRNA(Ile) + L-isoleucine + ATP = L-isoleucyl-tRNA(Ile) + AMP + diphosphate</text>
        <dbReference type="Rhea" id="RHEA:11060"/>
        <dbReference type="Rhea" id="RHEA-COMP:9666"/>
        <dbReference type="Rhea" id="RHEA-COMP:9695"/>
        <dbReference type="ChEBI" id="CHEBI:30616"/>
        <dbReference type="ChEBI" id="CHEBI:33019"/>
        <dbReference type="ChEBI" id="CHEBI:58045"/>
        <dbReference type="ChEBI" id="CHEBI:78442"/>
        <dbReference type="ChEBI" id="CHEBI:78528"/>
        <dbReference type="ChEBI" id="CHEBI:456215"/>
        <dbReference type="EC" id="6.1.1.5"/>
    </reaction>
</comment>
<evidence type="ECO:0000256" key="1">
    <source>
        <dbReference type="ARBA" id="ARBA00022490"/>
    </source>
</evidence>
<proteinExistence type="inferred from homology"/>
<gene>
    <name evidence="10 13" type="primary">ileS</name>
    <name evidence="13" type="ORF">R6Y96_04000</name>
</gene>
<name>A0AAX4FWS9_9EURY</name>
<comment type="cofactor">
    <cofactor evidence="10">
        <name>Zn(2+)</name>
        <dbReference type="ChEBI" id="CHEBI:29105"/>
    </cofactor>
</comment>
<dbReference type="Gene3D" id="1.10.730.10">
    <property type="entry name" value="Isoleucyl-tRNA Synthetase, Domain 1"/>
    <property type="match status" value="1"/>
</dbReference>
<feature type="short sequence motif" description="'HIGH' region" evidence="10">
    <location>
        <begin position="47"/>
        <end position="57"/>
    </location>
</feature>
<dbReference type="InterPro" id="IPR009008">
    <property type="entry name" value="Val/Leu/Ile-tRNA-synth_edit"/>
</dbReference>
<accession>A0AAX4FWS9</accession>
<comment type="function">
    <text evidence="10">Catalyzes the attachment of isoleucine to tRNA(Ile). As IleRS can inadvertently accommodate and process structurally similar amino acids such as valine, to avoid such errors it has two additional distinct tRNA(Ile)-dependent editing activities. One activity is designated as 'pretransfer' editing and involves the hydrolysis of activated Val-AMP. The other activity is designated 'posttransfer' editing and involves deacylation of mischarged Val-tRNA(Ile).</text>
</comment>
<keyword evidence="6 10" id="KW-0067">ATP-binding</keyword>
<dbReference type="GO" id="GO:0006428">
    <property type="term" value="P:isoleucyl-tRNA aminoacylation"/>
    <property type="evidence" value="ECO:0007669"/>
    <property type="project" value="UniProtKB-UniRule"/>
</dbReference>
<dbReference type="GO" id="GO:0008270">
    <property type="term" value="F:zinc ion binding"/>
    <property type="evidence" value="ECO:0007669"/>
    <property type="project" value="UniProtKB-UniRule"/>
</dbReference>
<dbReference type="GO" id="GO:0005737">
    <property type="term" value="C:cytoplasm"/>
    <property type="evidence" value="ECO:0007669"/>
    <property type="project" value="UniProtKB-SubCell"/>
</dbReference>
<dbReference type="EC" id="6.1.1.5" evidence="10"/>
<dbReference type="Gene3D" id="3.90.740.10">
    <property type="entry name" value="Valyl/Leucyl/Isoleucyl-tRNA synthetase, editing domain"/>
    <property type="match status" value="1"/>
</dbReference>
<dbReference type="FunFam" id="3.40.50.620:FF:000286">
    <property type="entry name" value="Isoleucine--tRNA ligase"/>
    <property type="match status" value="1"/>
</dbReference>
<dbReference type="SUPFAM" id="SSF52374">
    <property type="entry name" value="Nucleotidylyl transferase"/>
    <property type="match status" value="1"/>
</dbReference>
<dbReference type="InterPro" id="IPR013155">
    <property type="entry name" value="M/V/L/I-tRNA-synth_anticd-bd"/>
</dbReference>
<evidence type="ECO:0000256" key="3">
    <source>
        <dbReference type="ARBA" id="ARBA00022723"/>
    </source>
</evidence>
<keyword evidence="5 10" id="KW-0862">Zinc</keyword>
<comment type="subcellular location">
    <subcellularLocation>
        <location evidence="10">Cytoplasm</location>
    </subcellularLocation>
</comment>
<dbReference type="InterPro" id="IPR009080">
    <property type="entry name" value="tRNAsynth_Ia_anticodon-bd"/>
</dbReference>
<dbReference type="RefSeq" id="WP_318622228.1">
    <property type="nucleotide sequence ID" value="NZ_CP137642.1"/>
</dbReference>
<dbReference type="PROSITE" id="PS00178">
    <property type="entry name" value="AA_TRNA_LIGASE_I"/>
    <property type="match status" value="1"/>
</dbReference>